<organism evidence="9 10">
    <name type="scientific">Nonomuraea cypriaca</name>
    <dbReference type="NCBI Taxonomy" id="1187855"/>
    <lineage>
        <taxon>Bacteria</taxon>
        <taxon>Bacillati</taxon>
        <taxon>Actinomycetota</taxon>
        <taxon>Actinomycetes</taxon>
        <taxon>Streptosporangiales</taxon>
        <taxon>Streptosporangiaceae</taxon>
        <taxon>Nonomuraea</taxon>
    </lineage>
</organism>
<evidence type="ECO:0000256" key="7">
    <source>
        <dbReference type="SAM" id="SignalP"/>
    </source>
</evidence>
<dbReference type="InterPro" id="IPR001736">
    <property type="entry name" value="PLipase_D/transphosphatidylase"/>
</dbReference>
<comment type="catalytic activity">
    <reaction evidence="1">
        <text>a 1,2-diacyl-sn-glycero-3-phosphocholine + H2O = a 1,2-diacyl-sn-glycero-3-phosphate + choline + H(+)</text>
        <dbReference type="Rhea" id="RHEA:14445"/>
        <dbReference type="ChEBI" id="CHEBI:15354"/>
        <dbReference type="ChEBI" id="CHEBI:15377"/>
        <dbReference type="ChEBI" id="CHEBI:15378"/>
        <dbReference type="ChEBI" id="CHEBI:57643"/>
        <dbReference type="ChEBI" id="CHEBI:58608"/>
        <dbReference type="EC" id="3.1.4.4"/>
    </reaction>
</comment>
<keyword evidence="4" id="KW-0378">Hydrolase</keyword>
<dbReference type="InterPro" id="IPR025202">
    <property type="entry name" value="PLD-like_dom"/>
</dbReference>
<dbReference type="PANTHER" id="PTHR43856:SF1">
    <property type="entry name" value="MITOCHONDRIAL CARDIOLIPIN HYDROLASE"/>
    <property type="match status" value="1"/>
</dbReference>
<evidence type="ECO:0000313" key="10">
    <source>
        <dbReference type="Proteomes" id="UP000605361"/>
    </source>
</evidence>
<dbReference type="GO" id="GO:0016891">
    <property type="term" value="F:RNA endonuclease activity producing 5'-phosphomonoesters, hydrolytic mechanism"/>
    <property type="evidence" value="ECO:0007669"/>
    <property type="project" value="TreeGrafter"/>
</dbReference>
<dbReference type="Gene3D" id="3.30.870.10">
    <property type="entry name" value="Endonuclease Chain A"/>
    <property type="match status" value="2"/>
</dbReference>
<reference evidence="9" key="1">
    <citation type="submission" date="2020-11" db="EMBL/GenBank/DDBJ databases">
        <title>Whole-genome analyses of Nonomuraea sp. K274.</title>
        <authorList>
            <person name="Veyisoglu A."/>
        </authorList>
    </citation>
    <scope>NUCLEOTIDE SEQUENCE</scope>
    <source>
        <strain evidence="9">K274</strain>
    </source>
</reference>
<dbReference type="AlphaFoldDB" id="A0A931A7W5"/>
<dbReference type="Pfam" id="PF13091">
    <property type="entry name" value="PLDc_2"/>
    <property type="match status" value="2"/>
</dbReference>
<name>A0A931A7W5_9ACTN</name>
<feature type="chain" id="PRO_5037250911" description="phospholipase D" evidence="7">
    <location>
        <begin position="27"/>
        <end position="416"/>
    </location>
</feature>
<comment type="caution">
    <text evidence="9">The sequence shown here is derived from an EMBL/GenBank/DDBJ whole genome shotgun (WGS) entry which is preliminary data.</text>
</comment>
<evidence type="ECO:0000259" key="8">
    <source>
        <dbReference type="PROSITE" id="PS50035"/>
    </source>
</evidence>
<sequence>MTYRRRILMALCLLTALLVSASPAQAAVTGPPVLNAPVFNDPTADSGVAGSPSAQQSAIMDQLIRLIQAAPQGSEIRFVMFEFAPGDRSSEVATQLVAAHNRGVQVKVILDSPEDNGNNATTDTLKATLGTSESAGSWVIRCEYPSESVNRGCIARNYLHSKFALFSSVVVGGTSHANVVFVTSSNLNNWYLYNSFNDAYTFTDAGVYGAYRTYFADLQAGRRKAVNPGYYWTSPTGTAHRATFFPKRATDSDPIVTILRLIECSYQDEAGVTRQTDIRLALTAFNKNRVAIADELVRLRGENCWVDIVYYENAPGDAKNVDDTVRQTLAKTVNGRRIQVTPCRFRVGSRDVVTHNKLMMIDGFYDDDITPRVYTGSANFSHMENADDSFVRIAGRDIHSQYLSFFYQVRTACQGG</sequence>
<dbReference type="GO" id="GO:0016042">
    <property type="term" value="P:lipid catabolic process"/>
    <property type="evidence" value="ECO:0007669"/>
    <property type="project" value="UniProtKB-KW"/>
</dbReference>
<keyword evidence="7" id="KW-0732">Signal</keyword>
<gene>
    <name evidence="9" type="ORF">ITP53_20000</name>
</gene>
<dbReference type="PROSITE" id="PS50035">
    <property type="entry name" value="PLD"/>
    <property type="match status" value="1"/>
</dbReference>
<dbReference type="SUPFAM" id="SSF56024">
    <property type="entry name" value="Phospholipase D/nuclease"/>
    <property type="match status" value="2"/>
</dbReference>
<dbReference type="InterPro" id="IPR051406">
    <property type="entry name" value="PLD_domain"/>
</dbReference>
<keyword evidence="5" id="KW-0442">Lipid degradation</keyword>
<dbReference type="EMBL" id="JADOGI010000056">
    <property type="protein sequence ID" value="MBF8187976.1"/>
    <property type="molecule type" value="Genomic_DNA"/>
</dbReference>
<dbReference type="PANTHER" id="PTHR43856">
    <property type="entry name" value="CARDIOLIPIN HYDROLASE"/>
    <property type="match status" value="1"/>
</dbReference>
<keyword evidence="10" id="KW-1185">Reference proteome</keyword>
<dbReference type="GO" id="GO:0006793">
    <property type="term" value="P:phosphorus metabolic process"/>
    <property type="evidence" value="ECO:0007669"/>
    <property type="project" value="UniProtKB-ARBA"/>
</dbReference>
<dbReference type="Proteomes" id="UP000605361">
    <property type="component" value="Unassembled WGS sequence"/>
</dbReference>
<evidence type="ECO:0000256" key="2">
    <source>
        <dbReference type="ARBA" id="ARBA00008664"/>
    </source>
</evidence>
<evidence type="ECO:0000256" key="5">
    <source>
        <dbReference type="ARBA" id="ARBA00022963"/>
    </source>
</evidence>
<comment type="similarity">
    <text evidence="2">Belongs to the phospholipase D family.</text>
</comment>
<evidence type="ECO:0000256" key="3">
    <source>
        <dbReference type="ARBA" id="ARBA00012027"/>
    </source>
</evidence>
<evidence type="ECO:0000313" key="9">
    <source>
        <dbReference type="EMBL" id="MBF8187976.1"/>
    </source>
</evidence>
<evidence type="ECO:0000256" key="4">
    <source>
        <dbReference type="ARBA" id="ARBA00022801"/>
    </source>
</evidence>
<evidence type="ECO:0000256" key="6">
    <source>
        <dbReference type="ARBA" id="ARBA00023098"/>
    </source>
</evidence>
<accession>A0A931A7W5</accession>
<evidence type="ECO:0000256" key="1">
    <source>
        <dbReference type="ARBA" id="ARBA00000798"/>
    </source>
</evidence>
<proteinExistence type="inferred from homology"/>
<feature type="domain" description="PLD phosphodiesterase" evidence="8">
    <location>
        <begin position="350"/>
        <end position="384"/>
    </location>
</feature>
<keyword evidence="6" id="KW-0443">Lipid metabolism</keyword>
<dbReference type="GO" id="GO:0004630">
    <property type="term" value="F:phospholipase D activity"/>
    <property type="evidence" value="ECO:0007669"/>
    <property type="project" value="UniProtKB-EC"/>
</dbReference>
<dbReference type="EC" id="3.1.4.4" evidence="3"/>
<protein>
    <recommendedName>
        <fullName evidence="3">phospholipase D</fullName>
        <ecNumber evidence="3">3.1.4.4</ecNumber>
    </recommendedName>
</protein>
<feature type="signal peptide" evidence="7">
    <location>
        <begin position="1"/>
        <end position="26"/>
    </location>
</feature>
<dbReference type="RefSeq" id="WP_195896931.1">
    <property type="nucleotide sequence ID" value="NZ_JADOGI010000056.1"/>
</dbReference>